<dbReference type="FunFam" id="1.10.20.70:FF:000001">
    <property type="entry name" value="Cleavage stimulation factor subunit 2"/>
    <property type="match status" value="1"/>
</dbReference>
<reference evidence="9" key="1">
    <citation type="submission" date="2020-02" db="EMBL/GenBank/DDBJ databases">
        <title>Relaxed selection underlies rapid genomic changes in the transitions from sociality to social parasitism in ants.</title>
        <authorList>
            <person name="Bi X."/>
        </authorList>
    </citation>
    <scope>NUCLEOTIDE SEQUENCE</scope>
    <source>
        <strain evidence="9">BGI-DK2013a</strain>
        <tissue evidence="9">Whole body</tissue>
    </source>
</reference>
<keyword evidence="6" id="KW-0539">Nucleus</keyword>
<comment type="caution">
    <text evidence="9">The sequence shown here is derived from an EMBL/GenBank/DDBJ whole genome shotgun (WGS) entry which is preliminary data.</text>
</comment>
<dbReference type="PANTHER" id="PTHR45735:SF2">
    <property type="entry name" value="CLEAVAGE STIMULATION FACTOR SUBUNIT 2"/>
    <property type="match status" value="1"/>
</dbReference>
<dbReference type="GO" id="GO:0005847">
    <property type="term" value="C:mRNA cleavage and polyadenylation specificity factor complex"/>
    <property type="evidence" value="ECO:0007669"/>
    <property type="project" value="TreeGrafter"/>
</dbReference>
<feature type="domain" description="RRM" evidence="8">
    <location>
        <begin position="17"/>
        <end position="95"/>
    </location>
</feature>
<dbReference type="SUPFAM" id="SSF54928">
    <property type="entry name" value="RNA-binding domain, RBD"/>
    <property type="match status" value="1"/>
</dbReference>
<evidence type="ECO:0000256" key="6">
    <source>
        <dbReference type="ARBA" id="ARBA00023242"/>
    </source>
</evidence>
<dbReference type="PANTHER" id="PTHR45735">
    <property type="entry name" value="CLEAVAGE STIMULATION FACTOR SUBUNIT 2"/>
    <property type="match status" value="1"/>
</dbReference>
<dbReference type="InterPro" id="IPR035979">
    <property type="entry name" value="RBD_domain_sf"/>
</dbReference>
<dbReference type="Pfam" id="PF14304">
    <property type="entry name" value="CSTF_C"/>
    <property type="match status" value="1"/>
</dbReference>
<dbReference type="Gene3D" id="1.25.40.630">
    <property type="match status" value="1"/>
</dbReference>
<gene>
    <name evidence="9" type="primary">Cstf2</name>
    <name evidence="9" type="ORF">G6Z75_0008550</name>
</gene>
<dbReference type="CDD" id="cd12671">
    <property type="entry name" value="RRM_CSTF2_CSTF2T"/>
    <property type="match status" value="1"/>
</dbReference>
<dbReference type="Pfam" id="PF14327">
    <property type="entry name" value="CSTF2_hinge"/>
    <property type="match status" value="1"/>
</dbReference>
<keyword evidence="3" id="KW-0507">mRNA processing</keyword>
<dbReference type="Gene3D" id="1.10.20.70">
    <property type="entry name" value="Transcription termination and cleavage factor, C-terminal domain"/>
    <property type="match status" value="1"/>
</dbReference>
<dbReference type="InterPro" id="IPR038192">
    <property type="entry name" value="CSTF_C_sf"/>
</dbReference>
<dbReference type="AlphaFoldDB" id="A0A836EXT7"/>
<organism evidence="9 10">
    <name type="scientific">Acromyrmex insinuator</name>
    <dbReference type="NCBI Taxonomy" id="230686"/>
    <lineage>
        <taxon>Eukaryota</taxon>
        <taxon>Metazoa</taxon>
        <taxon>Ecdysozoa</taxon>
        <taxon>Arthropoda</taxon>
        <taxon>Hexapoda</taxon>
        <taxon>Insecta</taxon>
        <taxon>Pterygota</taxon>
        <taxon>Neoptera</taxon>
        <taxon>Endopterygota</taxon>
        <taxon>Hymenoptera</taxon>
        <taxon>Apocrita</taxon>
        <taxon>Aculeata</taxon>
        <taxon>Formicoidea</taxon>
        <taxon>Formicidae</taxon>
        <taxon>Myrmicinae</taxon>
        <taxon>Acromyrmex</taxon>
    </lineage>
</organism>
<dbReference type="Gene3D" id="3.30.70.330">
    <property type="match status" value="1"/>
</dbReference>
<protein>
    <submittedName>
        <fullName evidence="9">CSTF2 factor</fullName>
    </submittedName>
</protein>
<comment type="subcellular location">
    <subcellularLocation>
        <location evidence="1">Nucleus</location>
    </subcellularLocation>
</comment>
<evidence type="ECO:0000256" key="4">
    <source>
        <dbReference type="ARBA" id="ARBA00022737"/>
    </source>
</evidence>
<dbReference type="GO" id="GO:0031124">
    <property type="term" value="P:mRNA 3'-end processing"/>
    <property type="evidence" value="ECO:0007669"/>
    <property type="project" value="InterPro"/>
</dbReference>
<feature type="non-terminal residue" evidence="9">
    <location>
        <position position="481"/>
    </location>
</feature>
<dbReference type="GO" id="GO:0003729">
    <property type="term" value="F:mRNA binding"/>
    <property type="evidence" value="ECO:0007669"/>
    <property type="project" value="TreeGrafter"/>
</dbReference>
<evidence type="ECO:0000256" key="1">
    <source>
        <dbReference type="ARBA" id="ARBA00004123"/>
    </source>
</evidence>
<accession>A0A836EXT7</accession>
<dbReference type="FunFam" id="3.30.70.330:FF:000061">
    <property type="entry name" value="cleavage stimulation factor subunit 2 isoform X1"/>
    <property type="match status" value="1"/>
</dbReference>
<keyword evidence="10" id="KW-1185">Reference proteome</keyword>
<sequence length="481" mass="52953">MSNSTISDQTLMDKSMRSVFVGNIPYEATEENLKDIFSEVGPVLSFKLVFDRETGKPKGYGFCEYKDQETALSAMRNLNGYEIGGRTLRVDNACTEKSRMEMQSLLQGQSTENPYGEAVQSDKAPEAISKAVASLPPEQMFELMKQMKLCVQNNPNEARQMLLQNPQLAYALLQAQVVMRIVDPHTAVSMLHKANPIPGILTPSEKPTQQVQPRIEEPWAQRPPPPINAPAPIFAGQDVDLRLERQIDPCVTRKNQDLRGSLDKEFKLKIESVKTGQDVDLRLDRQIDPRVARLDQDLRGSPQTQPAPVSAPVIPVTTDLRGANAFNMADNLLSVEGIERSHIHIHIYIYIYIYFGRDSRDLRDSRPIDPRITKPPPAPVAPPIVPRPVVAPTVPVSSTVTSNTTGSTAAALSQPASSATSRLVAGMSPAGSIPSGASDQEKAALIMQVLQLSDEQIAMLPPEQRQSILVLKEQIAKSTQR</sequence>
<dbReference type="InterPro" id="IPR025742">
    <property type="entry name" value="CSTF2_hinge"/>
</dbReference>
<evidence type="ECO:0000256" key="2">
    <source>
        <dbReference type="ARBA" id="ARBA00022553"/>
    </source>
</evidence>
<keyword evidence="4" id="KW-0677">Repeat</keyword>
<dbReference type="EMBL" id="JAANHZ010000239">
    <property type="protein sequence ID" value="KAG5313742.1"/>
    <property type="molecule type" value="Genomic_DNA"/>
</dbReference>
<dbReference type="SMART" id="SM00360">
    <property type="entry name" value="RRM"/>
    <property type="match status" value="1"/>
</dbReference>
<dbReference type="FunFam" id="1.25.40.630:FF:000001">
    <property type="entry name" value="Cleavage stimulation factor subunit 2"/>
    <property type="match status" value="1"/>
</dbReference>
<name>A0A836EXT7_9HYME</name>
<evidence type="ECO:0000256" key="5">
    <source>
        <dbReference type="ARBA" id="ARBA00022884"/>
    </source>
</evidence>
<feature type="non-terminal residue" evidence="9">
    <location>
        <position position="1"/>
    </location>
</feature>
<evidence type="ECO:0000313" key="10">
    <source>
        <dbReference type="Proteomes" id="UP000667349"/>
    </source>
</evidence>
<dbReference type="Proteomes" id="UP000667349">
    <property type="component" value="Unassembled WGS sequence"/>
</dbReference>
<keyword evidence="2" id="KW-0597">Phosphoprotein</keyword>
<dbReference type="PROSITE" id="PS50102">
    <property type="entry name" value="RRM"/>
    <property type="match status" value="1"/>
</dbReference>
<keyword evidence="5 7" id="KW-0694">RNA-binding</keyword>
<proteinExistence type="predicted"/>
<dbReference type="InterPro" id="IPR000504">
    <property type="entry name" value="RRM_dom"/>
</dbReference>
<dbReference type="Pfam" id="PF00076">
    <property type="entry name" value="RRM_1"/>
    <property type="match status" value="1"/>
</dbReference>
<evidence type="ECO:0000256" key="3">
    <source>
        <dbReference type="ARBA" id="ARBA00022664"/>
    </source>
</evidence>
<dbReference type="InterPro" id="IPR026896">
    <property type="entry name" value="CSTF_C"/>
</dbReference>
<evidence type="ECO:0000256" key="7">
    <source>
        <dbReference type="PROSITE-ProRule" id="PRU00176"/>
    </source>
</evidence>
<dbReference type="InterPro" id="IPR012677">
    <property type="entry name" value="Nucleotide-bd_a/b_plait_sf"/>
</dbReference>
<evidence type="ECO:0000259" key="8">
    <source>
        <dbReference type="PROSITE" id="PS50102"/>
    </source>
</evidence>
<evidence type="ECO:0000313" key="9">
    <source>
        <dbReference type="EMBL" id="KAG5313742.1"/>
    </source>
</evidence>